<organism evidence="1 2">
    <name type="scientific">Eumeta variegata</name>
    <name type="common">Bagworm moth</name>
    <name type="synonym">Eumeta japonica</name>
    <dbReference type="NCBI Taxonomy" id="151549"/>
    <lineage>
        <taxon>Eukaryota</taxon>
        <taxon>Metazoa</taxon>
        <taxon>Ecdysozoa</taxon>
        <taxon>Arthropoda</taxon>
        <taxon>Hexapoda</taxon>
        <taxon>Insecta</taxon>
        <taxon>Pterygota</taxon>
        <taxon>Neoptera</taxon>
        <taxon>Endopterygota</taxon>
        <taxon>Lepidoptera</taxon>
        <taxon>Glossata</taxon>
        <taxon>Ditrysia</taxon>
        <taxon>Tineoidea</taxon>
        <taxon>Psychidae</taxon>
        <taxon>Oiketicinae</taxon>
        <taxon>Eumeta</taxon>
    </lineage>
</organism>
<gene>
    <name evidence="1" type="ORF">EVAR_50715_1</name>
</gene>
<dbReference type="EMBL" id="BGZK01001324">
    <property type="protein sequence ID" value="GBP77264.1"/>
    <property type="molecule type" value="Genomic_DNA"/>
</dbReference>
<sequence>MVVQRYCGQYFSETMDSASCASFVPDRTCRAAPCARARAGTRSLTRLDFLELSRSVRDTERCGVKISRNRLFGALASSSSFVPKSRPPSVRSSAN</sequence>
<reference evidence="1 2" key="1">
    <citation type="journal article" date="2019" name="Commun. Biol.">
        <title>The bagworm genome reveals a unique fibroin gene that provides high tensile strength.</title>
        <authorList>
            <person name="Kono N."/>
            <person name="Nakamura H."/>
            <person name="Ohtoshi R."/>
            <person name="Tomita M."/>
            <person name="Numata K."/>
            <person name="Arakawa K."/>
        </authorList>
    </citation>
    <scope>NUCLEOTIDE SEQUENCE [LARGE SCALE GENOMIC DNA]</scope>
</reference>
<protein>
    <submittedName>
        <fullName evidence="1">Uncharacterized protein</fullName>
    </submittedName>
</protein>
<proteinExistence type="predicted"/>
<name>A0A4C1YQV0_EUMVA</name>
<accession>A0A4C1YQV0</accession>
<dbReference type="AlphaFoldDB" id="A0A4C1YQV0"/>
<evidence type="ECO:0000313" key="1">
    <source>
        <dbReference type="EMBL" id="GBP77264.1"/>
    </source>
</evidence>
<keyword evidence="2" id="KW-1185">Reference proteome</keyword>
<comment type="caution">
    <text evidence="1">The sequence shown here is derived from an EMBL/GenBank/DDBJ whole genome shotgun (WGS) entry which is preliminary data.</text>
</comment>
<dbReference type="Proteomes" id="UP000299102">
    <property type="component" value="Unassembled WGS sequence"/>
</dbReference>
<evidence type="ECO:0000313" key="2">
    <source>
        <dbReference type="Proteomes" id="UP000299102"/>
    </source>
</evidence>